<dbReference type="GO" id="GO:0031412">
    <property type="term" value="P:gas vesicle organization"/>
    <property type="evidence" value="ECO:0007669"/>
    <property type="project" value="InterPro"/>
</dbReference>
<gene>
    <name evidence="4" type="ORF">CR164_05220</name>
</gene>
<evidence type="ECO:0000256" key="1">
    <source>
        <dbReference type="ARBA" id="ARBA00022987"/>
    </source>
</evidence>
<dbReference type="RefSeq" id="WP_110022876.1">
    <property type="nucleotide sequence ID" value="NZ_PDNZ01000003.1"/>
</dbReference>
<accession>A0A317T6T2</accession>
<sequence length="253" mass="29209">MSETGKYIYCIVASSQERNFGPIGIGGEENEVMTISYENLSMVVSDHPLSKFVLKPETILAHEKVIEAVMEEYNSVLPVKFGTVAKNADEIRDLLDRRYREFMDLLKYFENKIELNVKCEWESMNEVLHEIGGEHEDLKKRLRTNEDGVDKETMIQVGKIVEEELMKKREDVSETVLNALRKIAVDYKVNRNSNEKIFLNAAFLVDSGREKEFDGVVDDLYEENGGKVRFSYAGPFPPYNFVDIVIYPENWEV</sequence>
<protein>
    <submittedName>
        <fullName evidence="4">Gas vesicle synthesis GvpLGvpF</fullName>
    </submittedName>
</protein>
<evidence type="ECO:0000313" key="4">
    <source>
        <dbReference type="EMBL" id="PWW82402.1"/>
    </source>
</evidence>
<keyword evidence="5" id="KW-1185">Reference proteome</keyword>
<evidence type="ECO:0000256" key="2">
    <source>
        <dbReference type="ARBA" id="ARBA00035108"/>
    </source>
</evidence>
<dbReference type="GO" id="GO:0031411">
    <property type="term" value="C:gas vesicle"/>
    <property type="evidence" value="ECO:0007669"/>
    <property type="project" value="UniProtKB-SubCell"/>
</dbReference>
<dbReference type="Pfam" id="PF06386">
    <property type="entry name" value="GvpL_GvpF"/>
    <property type="match status" value="1"/>
</dbReference>
<comment type="similarity">
    <text evidence="3">Belongs to the gas vesicle GvpF/GvpL family.</text>
</comment>
<reference evidence="5" key="1">
    <citation type="submission" date="2017-10" db="EMBL/GenBank/DDBJ databases">
        <authorList>
            <person name="Gaisin V.A."/>
            <person name="Rysina M.S."/>
            <person name="Grouzdev D.S."/>
        </authorList>
    </citation>
    <scope>NUCLEOTIDE SEQUENCE [LARGE SCALE GENOMIC DNA]</scope>
    <source>
        <strain evidence="5">V1</strain>
    </source>
</reference>
<dbReference type="OrthoDB" id="144737at2"/>
<dbReference type="EMBL" id="PDNZ01000003">
    <property type="protein sequence ID" value="PWW82402.1"/>
    <property type="molecule type" value="Genomic_DNA"/>
</dbReference>
<comment type="caution">
    <text evidence="4">The sequence shown here is derived from an EMBL/GenBank/DDBJ whole genome shotgun (WGS) entry which is preliminary data.</text>
</comment>
<dbReference type="PANTHER" id="PTHR36852">
    <property type="entry name" value="PROTEIN GVPL 2"/>
    <property type="match status" value="1"/>
</dbReference>
<dbReference type="PANTHER" id="PTHR36852:SF1">
    <property type="entry name" value="PROTEIN GVPL 2"/>
    <property type="match status" value="1"/>
</dbReference>
<organism evidence="4 5">
    <name type="scientific">Prosthecochloris marina</name>
    <dbReference type="NCBI Taxonomy" id="2017681"/>
    <lineage>
        <taxon>Bacteria</taxon>
        <taxon>Pseudomonadati</taxon>
        <taxon>Chlorobiota</taxon>
        <taxon>Chlorobiia</taxon>
        <taxon>Chlorobiales</taxon>
        <taxon>Chlorobiaceae</taxon>
        <taxon>Prosthecochloris</taxon>
    </lineage>
</organism>
<dbReference type="InterPro" id="IPR009430">
    <property type="entry name" value="GvpL/GvpF"/>
</dbReference>
<proteinExistence type="inferred from homology"/>
<evidence type="ECO:0000313" key="5">
    <source>
        <dbReference type="Proteomes" id="UP000246278"/>
    </source>
</evidence>
<name>A0A317T6T2_9CHLB</name>
<keyword evidence="1" id="KW-0304">Gas vesicle</keyword>
<comment type="subcellular location">
    <subcellularLocation>
        <location evidence="2">Gas vesicle</location>
    </subcellularLocation>
</comment>
<dbReference type="AlphaFoldDB" id="A0A317T6T2"/>
<evidence type="ECO:0000256" key="3">
    <source>
        <dbReference type="ARBA" id="ARBA00035643"/>
    </source>
</evidence>
<dbReference type="Proteomes" id="UP000246278">
    <property type="component" value="Unassembled WGS sequence"/>
</dbReference>